<dbReference type="PANTHER" id="PTHR21646:SF98">
    <property type="entry name" value="UBIQUITIN CARBOXYL-TERMINAL HYDROLASE"/>
    <property type="match status" value="1"/>
</dbReference>
<dbReference type="InterPro" id="IPR018200">
    <property type="entry name" value="USP_CS"/>
</dbReference>
<organism evidence="4 5">
    <name type="scientific">Rhinocladiella mackenziei CBS 650.93</name>
    <dbReference type="NCBI Taxonomy" id="1442369"/>
    <lineage>
        <taxon>Eukaryota</taxon>
        <taxon>Fungi</taxon>
        <taxon>Dikarya</taxon>
        <taxon>Ascomycota</taxon>
        <taxon>Pezizomycotina</taxon>
        <taxon>Eurotiomycetes</taxon>
        <taxon>Chaetothyriomycetidae</taxon>
        <taxon>Chaetothyriales</taxon>
        <taxon>Herpotrichiellaceae</taxon>
        <taxon>Rhinocladiella</taxon>
    </lineage>
</organism>
<feature type="region of interest" description="Disordered" evidence="2">
    <location>
        <begin position="652"/>
        <end position="835"/>
    </location>
</feature>
<gene>
    <name evidence="4" type="ORF">Z518_07010</name>
</gene>
<feature type="domain" description="USP" evidence="3">
    <location>
        <begin position="117"/>
        <end position="519"/>
    </location>
</feature>
<dbReference type="VEuPathDB" id="FungiDB:Z518_07010"/>
<dbReference type="InterPro" id="IPR038765">
    <property type="entry name" value="Papain-like_cys_pep_sf"/>
</dbReference>
<dbReference type="SUPFAM" id="SSF54001">
    <property type="entry name" value="Cysteine proteinases"/>
    <property type="match status" value="1"/>
</dbReference>
<dbReference type="HOGENOM" id="CLU_279931_0_0_1"/>
<dbReference type="PROSITE" id="PS50235">
    <property type="entry name" value="USP_3"/>
    <property type="match status" value="1"/>
</dbReference>
<dbReference type="PROSITE" id="PS00973">
    <property type="entry name" value="USP_2"/>
    <property type="match status" value="1"/>
</dbReference>
<feature type="compositionally biased region" description="Basic and acidic residues" evidence="2">
    <location>
        <begin position="910"/>
        <end position="920"/>
    </location>
</feature>
<feature type="coiled-coil region" evidence="1">
    <location>
        <begin position="370"/>
        <end position="397"/>
    </location>
</feature>
<evidence type="ECO:0000313" key="4">
    <source>
        <dbReference type="EMBL" id="KIX03458.1"/>
    </source>
</evidence>
<feature type="compositionally biased region" description="Polar residues" evidence="2">
    <location>
        <begin position="773"/>
        <end position="787"/>
    </location>
</feature>
<accession>A0A0D2GZ75</accession>
<dbReference type="InterPro" id="IPR028889">
    <property type="entry name" value="USP"/>
</dbReference>
<keyword evidence="5" id="KW-1185">Reference proteome</keyword>
<evidence type="ECO:0000256" key="2">
    <source>
        <dbReference type="SAM" id="MobiDB-lite"/>
    </source>
</evidence>
<keyword evidence="1" id="KW-0175">Coiled coil</keyword>
<dbReference type="OrthoDB" id="289038at2759"/>
<dbReference type="RefSeq" id="XP_013270594.1">
    <property type="nucleotide sequence ID" value="XM_013415140.1"/>
</dbReference>
<dbReference type="GO" id="GO:0004843">
    <property type="term" value="F:cysteine-type deubiquitinase activity"/>
    <property type="evidence" value="ECO:0007669"/>
    <property type="project" value="InterPro"/>
</dbReference>
<evidence type="ECO:0000313" key="5">
    <source>
        <dbReference type="Proteomes" id="UP000053617"/>
    </source>
</evidence>
<feature type="region of interest" description="Disordered" evidence="2">
    <location>
        <begin position="997"/>
        <end position="1075"/>
    </location>
</feature>
<dbReference type="GeneID" id="25295081"/>
<evidence type="ECO:0000256" key="1">
    <source>
        <dbReference type="SAM" id="Coils"/>
    </source>
</evidence>
<dbReference type="Gene3D" id="3.90.70.10">
    <property type="entry name" value="Cysteine proteinases"/>
    <property type="match status" value="1"/>
</dbReference>
<feature type="compositionally biased region" description="Polar residues" evidence="2">
    <location>
        <begin position="694"/>
        <end position="707"/>
    </location>
</feature>
<dbReference type="GO" id="GO:0016579">
    <property type="term" value="P:protein deubiquitination"/>
    <property type="evidence" value="ECO:0007669"/>
    <property type="project" value="InterPro"/>
</dbReference>
<feature type="compositionally biased region" description="Basic and acidic residues" evidence="2">
    <location>
        <begin position="1018"/>
        <end position="1035"/>
    </location>
</feature>
<feature type="region of interest" description="Disordered" evidence="2">
    <location>
        <begin position="909"/>
        <end position="959"/>
    </location>
</feature>
<dbReference type="Proteomes" id="UP000053617">
    <property type="component" value="Unassembled WGS sequence"/>
</dbReference>
<proteinExistence type="predicted"/>
<reference evidence="4 5" key="1">
    <citation type="submission" date="2015-01" db="EMBL/GenBank/DDBJ databases">
        <title>The Genome Sequence of Rhinocladiella mackenzie CBS 650.93.</title>
        <authorList>
            <consortium name="The Broad Institute Genomics Platform"/>
            <person name="Cuomo C."/>
            <person name="de Hoog S."/>
            <person name="Gorbushina A."/>
            <person name="Stielow B."/>
            <person name="Teixiera M."/>
            <person name="Abouelleil A."/>
            <person name="Chapman S.B."/>
            <person name="Priest M."/>
            <person name="Young S.K."/>
            <person name="Wortman J."/>
            <person name="Nusbaum C."/>
            <person name="Birren B."/>
        </authorList>
    </citation>
    <scope>NUCLEOTIDE SEQUENCE [LARGE SCALE GENOMIC DNA]</scope>
    <source>
        <strain evidence="4 5">CBS 650.93</strain>
    </source>
</reference>
<dbReference type="InterPro" id="IPR001394">
    <property type="entry name" value="Peptidase_C19_UCH"/>
</dbReference>
<feature type="compositionally biased region" description="Polar residues" evidence="2">
    <location>
        <begin position="18"/>
        <end position="38"/>
    </location>
</feature>
<protein>
    <recommendedName>
        <fullName evidence="3">USP domain-containing protein</fullName>
    </recommendedName>
</protein>
<dbReference type="STRING" id="1442369.A0A0D2GZ75"/>
<feature type="compositionally biased region" description="Polar residues" evidence="2">
    <location>
        <begin position="800"/>
        <end position="810"/>
    </location>
</feature>
<dbReference type="PANTHER" id="PTHR21646">
    <property type="entry name" value="UBIQUITIN CARBOXYL-TERMINAL HYDROLASE"/>
    <property type="match status" value="1"/>
</dbReference>
<feature type="compositionally biased region" description="Low complexity" evidence="2">
    <location>
        <begin position="820"/>
        <end position="833"/>
    </location>
</feature>
<dbReference type="Pfam" id="PF00443">
    <property type="entry name" value="UCH"/>
    <property type="match status" value="1"/>
</dbReference>
<dbReference type="AlphaFoldDB" id="A0A0D2GZ75"/>
<dbReference type="EMBL" id="KN847479">
    <property type="protein sequence ID" value="KIX03458.1"/>
    <property type="molecule type" value="Genomic_DNA"/>
</dbReference>
<dbReference type="InterPro" id="IPR050185">
    <property type="entry name" value="Ub_carboxyl-term_hydrolase"/>
</dbReference>
<name>A0A0D2GZ75_9EURO</name>
<dbReference type="CDD" id="cd02257">
    <property type="entry name" value="Peptidase_C19"/>
    <property type="match status" value="1"/>
</dbReference>
<evidence type="ECO:0000259" key="3">
    <source>
        <dbReference type="PROSITE" id="PS50235"/>
    </source>
</evidence>
<feature type="region of interest" description="Disordered" evidence="2">
    <location>
        <begin position="1"/>
        <end position="91"/>
    </location>
</feature>
<sequence length="1124" mass="127525">MVRTRAQSREPEPGWNSGRPNISSRTRSHSKGSQQKNTWRGPRQQGASRLSHIQQAPSSPATPPARPQTDGRPPSPTESEGPEFNHPGGVPKEAIDAARKECRSIRPQGFKNIAVVKGKRHKFVSCYRNAVLLMLFHSNRLMSWIQHRHIPNIEAAGLMVNTRRSRAHSEDGPEPASVAIPYTDVWCELYEVYKIYSTKRDRSLLEEYMRIFWQYLVDEPLFVSSGYEPWDFKIQQDAPEFLDRLINLSIDQVQSFLKDAQEMHPRDPRLEGVASLQETSIHEMILISQTKRRRCFRCRSARNVKIRMEDLDYLTIYPIPLANAGRAKAFENDQAKVVTLEECLLMDSKGELQGWHCDKCSLEWKKNKDEQVQQTRLMEDEEKARELENQLDEEKSNLSTDLWRRWCRLPEVLFLSLNWVADAHGSSKLDIKVNIPETLDLEFLLEKRIPGRQSTQYQLVSIVSHHGDPDSGHYIANLFYDKTRTWYEVDDDRVEEEDFEDILKQQDDWTPYLLMYEKIVDNENEFSKDKEDEDVKNNNDNDDKVVCQSCGCKCQRRPLPPSLTVLPTCRLHGQETELQLATTDMPQHKELFIEVVAKIDAYEIKFPKYGLDNFTLHQKSEPYACIVLDVEDHGNRTAQVKGSATVTIGKKTKESGTDACGKRKWTPDSDDEDDAGPGSSPKQKRNSDQGGEDATQNTTGDGVQGDQQEPESDLTGEGTDQGHEQGPGDPQADELDDEAGAAKASWDGQGKDYEDTEIIESPAEITPDAAVANGNQNKFSPPSTHNSLCDYGRDEDGQNPRRSPNASHNITFGGDGTYDPPSGSGPSTRSTRGATFPRYPASAVARIEEPQLNKTGAWMSLNSRYQAHMQQFFDAIDAVHTNELSKASQAYTELSDMYLRMVRAGAADTNQEHWDQDHERRCRRSTVRNELPRMVSSRGQKRPAPQSNVDPTPQPRGRCTRVSYIMSKDDSNNVRYKDPFKTIHDDAPDRPIYLDGAVDTPDPSWNQKFPARSQPKSKVQEDKAMVMESDHDDGSRVAATDDSCVPGSDLDAENESTVVTDTDAGAAINEDEDEDDNRLEYEQFFNKDGERSTFSKRKKEAVMKDRSKRSWLQGFREMGTRWGV</sequence>